<keyword evidence="2" id="KW-1185">Reference proteome</keyword>
<protein>
    <submittedName>
        <fullName evidence="1">Uncharacterized protein</fullName>
    </submittedName>
</protein>
<evidence type="ECO:0000313" key="2">
    <source>
        <dbReference type="Proteomes" id="UP001732700"/>
    </source>
</evidence>
<dbReference type="Proteomes" id="UP001732700">
    <property type="component" value="Chromosome 3D"/>
</dbReference>
<reference evidence="1" key="2">
    <citation type="submission" date="2025-09" db="UniProtKB">
        <authorList>
            <consortium name="EnsemblPlants"/>
        </authorList>
    </citation>
    <scope>IDENTIFICATION</scope>
</reference>
<accession>A0ACD5W583</accession>
<reference evidence="1" key="1">
    <citation type="submission" date="2021-05" db="EMBL/GenBank/DDBJ databases">
        <authorList>
            <person name="Scholz U."/>
            <person name="Mascher M."/>
            <person name="Fiebig A."/>
        </authorList>
    </citation>
    <scope>NUCLEOTIDE SEQUENCE [LARGE SCALE GENOMIC DNA]</scope>
</reference>
<evidence type="ECO:0000313" key="1">
    <source>
        <dbReference type="EnsemblPlants" id="AVESA.00010b.r2.3DG0558520.1.CDS.1"/>
    </source>
</evidence>
<name>A0ACD5W583_AVESA</name>
<proteinExistence type="predicted"/>
<organism evidence="1 2">
    <name type="scientific">Avena sativa</name>
    <name type="common">Oat</name>
    <dbReference type="NCBI Taxonomy" id="4498"/>
    <lineage>
        <taxon>Eukaryota</taxon>
        <taxon>Viridiplantae</taxon>
        <taxon>Streptophyta</taxon>
        <taxon>Embryophyta</taxon>
        <taxon>Tracheophyta</taxon>
        <taxon>Spermatophyta</taxon>
        <taxon>Magnoliopsida</taxon>
        <taxon>Liliopsida</taxon>
        <taxon>Poales</taxon>
        <taxon>Poaceae</taxon>
        <taxon>BOP clade</taxon>
        <taxon>Pooideae</taxon>
        <taxon>Poodae</taxon>
        <taxon>Poeae</taxon>
        <taxon>Poeae Chloroplast Group 1 (Aveneae type)</taxon>
        <taxon>Aveninae</taxon>
        <taxon>Avena</taxon>
    </lineage>
</organism>
<sequence length="336" mass="36997">MRASISAFVLFSLSYVQFNSAINEAPPTRSFLKTTLLPSVSSNTDTNSRCLSARRSLLRCRRCEEDNCKMMSGNGHLQAPARRSGFTDRYMPMNRPAPASAVRDFAPDPKPKVRTGGRPLDGGTVYLELTPEQHAYGKRFGYAYINNPGPAAEVADPKALVRSAILAAAPELEFEVLGCSPIMADVCLRFATPEDRETAIARQPFELDSVSVEVVREGEQRNVRRVTLRHLAHIAFLDYPAEERTEEGIRSNCSQIGAVVEIDPGCFTAPDLAQVHLVVQLKDPGSIPAGLRLRYVDTTRTVCPVEVAQSFIPIQVVRVWEDQGRYTSLFNPTAGA</sequence>
<dbReference type="EnsemblPlants" id="AVESA.00010b.r2.3DG0558520.1">
    <property type="protein sequence ID" value="AVESA.00010b.r2.3DG0558520.1.CDS.1"/>
    <property type="gene ID" value="AVESA.00010b.r2.3DG0558520"/>
</dbReference>